<dbReference type="GO" id="GO:0016747">
    <property type="term" value="F:acyltransferase activity, transferring groups other than amino-acyl groups"/>
    <property type="evidence" value="ECO:0007669"/>
    <property type="project" value="InterPro"/>
</dbReference>
<sequence length="289" mass="31792">MSLKIRPVEENDVEVCGKIGYQAHKAISSSHGYPSEQPSEEYATGLIKMILGNPNSFGVLAERQGKILGSIFLHKFPPSPVAVIGPLTVHPSTEGGIGRVLMDAAISQAHKQKYNQIRLVQSPSHIRSFVLYTKTGFTLQESLFLMQGQPLKGKNNTYNINVHLIENEHDISLCNELCKSAYGFTREMELRHAISQGVATMLEHEGIVKGYAAGIGIFSHAVALSNEDLKTLIVNARGIIGPGFFVPARNQEIIAWLLENGFRIGWPANLMTMGPYQETLMSFLPSLAY</sequence>
<evidence type="ECO:0000313" key="4">
    <source>
        <dbReference type="EMBL" id="TVP39177.1"/>
    </source>
</evidence>
<dbReference type="PANTHER" id="PTHR43877:SF2">
    <property type="entry name" value="AMINOALKYLPHOSPHONATE N-ACETYLTRANSFERASE-RELATED"/>
    <property type="match status" value="1"/>
</dbReference>
<name>A0A557SRE8_9ARCH</name>
<evidence type="ECO:0000256" key="2">
    <source>
        <dbReference type="ARBA" id="ARBA00023315"/>
    </source>
</evidence>
<dbReference type="PANTHER" id="PTHR43877">
    <property type="entry name" value="AMINOALKYLPHOSPHONATE N-ACETYLTRANSFERASE-RELATED-RELATED"/>
    <property type="match status" value="1"/>
</dbReference>
<feature type="domain" description="N-acetyltransferase" evidence="3">
    <location>
        <begin position="3"/>
        <end position="157"/>
    </location>
</feature>
<dbReference type="Proteomes" id="UP000315289">
    <property type="component" value="Unassembled WGS sequence"/>
</dbReference>
<protein>
    <recommendedName>
        <fullName evidence="3">N-acetyltransferase domain-containing protein</fullName>
    </recommendedName>
</protein>
<organism evidence="4 5">
    <name type="scientific">Candidatus Nitrosocosmicus arcticus</name>
    <dbReference type="NCBI Taxonomy" id="2035267"/>
    <lineage>
        <taxon>Archaea</taxon>
        <taxon>Nitrososphaerota</taxon>
        <taxon>Nitrososphaeria</taxon>
        <taxon>Nitrososphaerales</taxon>
        <taxon>Nitrososphaeraceae</taxon>
        <taxon>Candidatus Nitrosocosmicus</taxon>
    </lineage>
</organism>
<comment type="caution">
    <text evidence="4">The sequence shown here is derived from an EMBL/GenBank/DDBJ whole genome shotgun (WGS) entry which is preliminary data.</text>
</comment>
<evidence type="ECO:0000256" key="1">
    <source>
        <dbReference type="ARBA" id="ARBA00022679"/>
    </source>
</evidence>
<accession>A0A557SRE8</accession>
<proteinExistence type="predicted"/>
<dbReference type="InterPro" id="IPR016181">
    <property type="entry name" value="Acyl_CoA_acyltransferase"/>
</dbReference>
<evidence type="ECO:0000313" key="5">
    <source>
        <dbReference type="Proteomes" id="UP000315289"/>
    </source>
</evidence>
<dbReference type="AlphaFoldDB" id="A0A557SRE8"/>
<dbReference type="InterPro" id="IPR000182">
    <property type="entry name" value="GNAT_dom"/>
</dbReference>
<dbReference type="PROSITE" id="PS51186">
    <property type="entry name" value="GNAT"/>
    <property type="match status" value="1"/>
</dbReference>
<keyword evidence="2" id="KW-0012">Acyltransferase</keyword>
<keyword evidence="5" id="KW-1185">Reference proteome</keyword>
<dbReference type="Gene3D" id="3.40.630.30">
    <property type="match status" value="1"/>
</dbReference>
<dbReference type="CDD" id="cd04301">
    <property type="entry name" value="NAT_SF"/>
    <property type="match status" value="1"/>
</dbReference>
<dbReference type="RefSeq" id="WP_144734433.1">
    <property type="nucleotide sequence ID" value="NZ_ML675593.1"/>
</dbReference>
<dbReference type="SUPFAM" id="SSF55729">
    <property type="entry name" value="Acyl-CoA N-acyltransferases (Nat)"/>
    <property type="match status" value="1"/>
</dbReference>
<dbReference type="InterPro" id="IPR050832">
    <property type="entry name" value="Bact_Acetyltransf"/>
</dbReference>
<gene>
    <name evidence="4" type="ORF">NARC_190013</name>
</gene>
<dbReference type="Pfam" id="PF00583">
    <property type="entry name" value="Acetyltransf_1"/>
    <property type="match status" value="1"/>
</dbReference>
<evidence type="ECO:0000259" key="3">
    <source>
        <dbReference type="PROSITE" id="PS51186"/>
    </source>
</evidence>
<keyword evidence="1" id="KW-0808">Transferase</keyword>
<dbReference type="EMBL" id="VOAH01000019">
    <property type="protein sequence ID" value="TVP39177.1"/>
    <property type="molecule type" value="Genomic_DNA"/>
</dbReference>
<reference evidence="4 5" key="1">
    <citation type="journal article" date="2019" name="Front. Microbiol.">
        <title>Ammonia Oxidation by the Arctic Terrestrial Thaumarchaeote Candidatus Nitrosocosmicus arcticus Is Stimulated by Increasing Temperatures.</title>
        <authorList>
            <person name="Alves R.J.E."/>
            <person name="Kerou M."/>
            <person name="Zappe A."/>
            <person name="Bittner R."/>
            <person name="Abby S.S."/>
            <person name="Schmidt H.A."/>
            <person name="Pfeifer K."/>
            <person name="Schleper C."/>
        </authorList>
    </citation>
    <scope>NUCLEOTIDE SEQUENCE [LARGE SCALE GENOMIC DNA]</scope>
    <source>
        <strain evidence="4 5">Kfb</strain>
    </source>
</reference>